<dbReference type="AlphaFoldDB" id="A0A6N9Q5H8"/>
<dbReference type="PANTHER" id="PTHR37806:SF1">
    <property type="entry name" value="PEPTIDASE C39-LIKE DOMAIN-CONTAINING PROTEIN"/>
    <property type="match status" value="1"/>
</dbReference>
<dbReference type="Gene3D" id="2.60.40.10">
    <property type="entry name" value="Immunoglobulins"/>
    <property type="match status" value="1"/>
</dbReference>
<dbReference type="PANTHER" id="PTHR37806">
    <property type="entry name" value="LMO0724 PROTEIN"/>
    <property type="match status" value="1"/>
</dbReference>
<accession>A0A6N9Q5H8</accession>
<name>A0A6N9Q5H8_9BACL</name>
<evidence type="ECO:0000259" key="2">
    <source>
        <dbReference type="Pfam" id="PF17802"/>
    </source>
</evidence>
<gene>
    <name evidence="3" type="ORF">ERL59_14195</name>
</gene>
<evidence type="ECO:0000313" key="3">
    <source>
        <dbReference type="EMBL" id="NBI30098.1"/>
    </source>
</evidence>
<reference evidence="3 4" key="1">
    <citation type="submission" date="2019-01" db="EMBL/GenBank/DDBJ databases">
        <title>Chengkuizengella sp. nov., isolated from deep-sea sediment of East Pacific Ocean.</title>
        <authorList>
            <person name="Yang J."/>
            <person name="Lai Q."/>
            <person name="Shao Z."/>
        </authorList>
    </citation>
    <scope>NUCLEOTIDE SEQUENCE [LARGE SCALE GENOMIC DNA]</scope>
    <source>
        <strain evidence="3 4">YPA3-1-1</strain>
    </source>
</reference>
<evidence type="ECO:0000313" key="4">
    <source>
        <dbReference type="Proteomes" id="UP000448943"/>
    </source>
</evidence>
<evidence type="ECO:0000259" key="1">
    <source>
        <dbReference type="Pfam" id="PF13529"/>
    </source>
</evidence>
<dbReference type="InterPro" id="IPR013783">
    <property type="entry name" value="Ig-like_fold"/>
</dbReference>
<dbReference type="EMBL" id="SIJB01000029">
    <property type="protein sequence ID" value="NBI30098.1"/>
    <property type="molecule type" value="Genomic_DNA"/>
</dbReference>
<feature type="domain" description="SpaA-like prealbumin fold" evidence="2">
    <location>
        <begin position="44"/>
        <end position="128"/>
    </location>
</feature>
<organism evidence="3 4">
    <name type="scientific">Chengkuizengella marina</name>
    <dbReference type="NCBI Taxonomy" id="2507566"/>
    <lineage>
        <taxon>Bacteria</taxon>
        <taxon>Bacillati</taxon>
        <taxon>Bacillota</taxon>
        <taxon>Bacilli</taxon>
        <taxon>Bacillales</taxon>
        <taxon>Paenibacillaceae</taxon>
        <taxon>Chengkuizengella</taxon>
    </lineage>
</organism>
<keyword evidence="4" id="KW-1185">Reference proteome</keyword>
<dbReference type="RefSeq" id="WP_160646904.1">
    <property type="nucleotide sequence ID" value="NZ_SIJB01000029.1"/>
</dbReference>
<sequence>MVNIVKQVASIFMLTSTVLFFPNNSEVVIDEVLTLPKINNDGKGSVSILNIDNNTGSPIQNTVHSVINENGDIVEILVTDEMGMATSSMFDLGTRYTFRQDKIMAPYELDSQEYHLTINKKHTLTFKNNISDFVKKTELSEDGQIKITELYLPFKPILQLPELPQGCEITALTSVLHFFNYEITKTEMADNYLPQERLVRKNNKLYGPNPYKAYAGNPRKLRAGLFSYTPPIIKAADGYLNEVVSNYKVTDLTGSSKEEIIEQLNKGIPIMVWVTIDLKKPRLNIEWYFHDTGEYFLGPSNLHVMVLHGYDQNNVHVMDPLKGKMVYDANTFFDRYYSIGSHAMMITR</sequence>
<dbReference type="Pfam" id="PF13529">
    <property type="entry name" value="Peptidase_C39_2"/>
    <property type="match status" value="1"/>
</dbReference>
<feature type="domain" description="Peptidase C39-like" evidence="1">
    <location>
        <begin position="153"/>
        <end position="320"/>
    </location>
</feature>
<dbReference type="Gene3D" id="3.90.70.10">
    <property type="entry name" value="Cysteine proteinases"/>
    <property type="match status" value="1"/>
</dbReference>
<proteinExistence type="predicted"/>
<protein>
    <recommendedName>
        <fullName evidence="5">Peptidase C39-like domain-containing protein</fullName>
    </recommendedName>
</protein>
<dbReference type="InterPro" id="IPR039564">
    <property type="entry name" value="Peptidase_C39-like"/>
</dbReference>
<dbReference type="OrthoDB" id="1164310at2"/>
<comment type="caution">
    <text evidence="3">The sequence shown here is derived from an EMBL/GenBank/DDBJ whole genome shotgun (WGS) entry which is preliminary data.</text>
</comment>
<dbReference type="Pfam" id="PF17802">
    <property type="entry name" value="SpaA"/>
    <property type="match status" value="1"/>
</dbReference>
<dbReference type="InterPro" id="IPR041033">
    <property type="entry name" value="SpaA_PFL_dom_1"/>
</dbReference>
<evidence type="ECO:0008006" key="5">
    <source>
        <dbReference type="Google" id="ProtNLM"/>
    </source>
</evidence>
<dbReference type="Proteomes" id="UP000448943">
    <property type="component" value="Unassembled WGS sequence"/>
</dbReference>